<dbReference type="RefSeq" id="WP_153467621.1">
    <property type="nucleotide sequence ID" value="NZ_QYAZ01000001.1"/>
</dbReference>
<protein>
    <submittedName>
        <fullName evidence="1">Uncharacterized protein</fullName>
    </submittedName>
</protein>
<dbReference type="EMBL" id="QYAZ01000001">
    <property type="protein sequence ID" value="KAB8123070.1"/>
    <property type="molecule type" value="Genomic_DNA"/>
</dbReference>
<comment type="caution">
    <text evidence="1">The sequence shown here is derived from an EMBL/GenBank/DDBJ whole genome shotgun (WGS) entry which is preliminary data.</text>
</comment>
<organism evidence="1 2">
    <name type="scientific">Komagataeibacter medellinensis</name>
    <dbReference type="NCBI Taxonomy" id="1177712"/>
    <lineage>
        <taxon>Bacteria</taxon>
        <taxon>Pseudomonadati</taxon>
        <taxon>Pseudomonadota</taxon>
        <taxon>Alphaproteobacteria</taxon>
        <taxon>Acetobacterales</taxon>
        <taxon>Acetobacteraceae</taxon>
        <taxon>Komagataeibacter</taxon>
    </lineage>
</organism>
<gene>
    <name evidence="1" type="ORF">D3W54_01230</name>
</gene>
<keyword evidence="2" id="KW-1185">Reference proteome</keyword>
<accession>A0ABQ6VTU1</accession>
<proteinExistence type="predicted"/>
<sequence>MSDGYTAITGNSLTTTAAVTIDYIEQGHEKWDGKGPNDLIDAIHKALSDAADAANSGNFQACSYQTMRAAAYALLLATVTCAVADQSAPSAVH</sequence>
<name>A0ABQ6VTU1_9PROT</name>
<evidence type="ECO:0000313" key="2">
    <source>
        <dbReference type="Proteomes" id="UP000427842"/>
    </source>
</evidence>
<evidence type="ECO:0000313" key="1">
    <source>
        <dbReference type="EMBL" id="KAB8123070.1"/>
    </source>
</evidence>
<dbReference type="Proteomes" id="UP000427842">
    <property type="component" value="Unassembled WGS sequence"/>
</dbReference>
<reference evidence="1 2" key="1">
    <citation type="submission" date="2018-09" db="EMBL/GenBank/DDBJ databases">
        <title>Genome sequence and characterization of the bcs clusters for the production of nanocellulose from the low pH resistant strain Komagataeibacter medellinensis ID13488.</title>
        <authorList>
            <person name="Hernandez-Arriaga A.M."/>
            <person name="Del Cerro C."/>
            <person name="Urbina L."/>
            <person name="Eceiza A."/>
            <person name="Retegi A."/>
            <person name="Prieto M.A."/>
        </authorList>
    </citation>
    <scope>NUCLEOTIDE SEQUENCE [LARGE SCALE GENOMIC DNA]</scope>
    <source>
        <strain evidence="1 2">ID13488</strain>
    </source>
</reference>